<keyword evidence="6" id="KW-0732">Signal</keyword>
<feature type="transmembrane region" description="Helical" evidence="5">
    <location>
        <begin position="47"/>
        <end position="65"/>
    </location>
</feature>
<sequence length="124" mass="13333">MGMGVVWMVFAALCWGGTNPLLKDGVQGFDRVHGSLWQRLLFLARRWRFVVPFGVNQCGSVFFAMSIASSPLGAAATVVNALTFLFTAIVDAILGHRLLLSWRLVAGTALVLFGAHLTLTAAPT</sequence>
<comment type="subcellular location">
    <subcellularLocation>
        <location evidence="1">Membrane</location>
        <topology evidence="1">Multi-pass membrane protein</topology>
    </subcellularLocation>
</comment>
<dbReference type="KEGG" id="sre:PTSG_06204"/>
<feature type="transmembrane region" description="Helical" evidence="5">
    <location>
        <begin position="72"/>
        <end position="94"/>
    </location>
</feature>
<evidence type="ECO:0000256" key="3">
    <source>
        <dbReference type="ARBA" id="ARBA00022989"/>
    </source>
</evidence>
<keyword evidence="8" id="KW-1185">Reference proteome</keyword>
<protein>
    <recommendedName>
        <fullName evidence="9">Transmembrane protein</fullName>
    </recommendedName>
</protein>
<reference evidence="7" key="1">
    <citation type="submission" date="2009-08" db="EMBL/GenBank/DDBJ databases">
        <title>Annotation of Salpingoeca rosetta.</title>
        <authorList>
            <consortium name="The Broad Institute Genome Sequencing Platform"/>
            <person name="Russ C."/>
            <person name="Cuomo C."/>
            <person name="Burger G."/>
            <person name="Gray M.W."/>
            <person name="Holland P.W.H."/>
            <person name="King N."/>
            <person name="Lang F.B.F."/>
            <person name="Roger A.J."/>
            <person name="Ruiz-Trillo I."/>
            <person name="Young S.K."/>
            <person name="Zeng Q."/>
            <person name="Gargeya S."/>
            <person name="Alvarado L."/>
            <person name="Berlin A."/>
            <person name="Chapman S.B."/>
            <person name="Chen Z."/>
            <person name="Freedman E."/>
            <person name="Gellesch M."/>
            <person name="Goldberg J."/>
            <person name="Griggs A."/>
            <person name="Gujja S."/>
            <person name="Heilman E."/>
            <person name="Heiman D."/>
            <person name="Howarth C."/>
            <person name="Mehta T."/>
            <person name="Neiman D."/>
            <person name="Pearson M."/>
            <person name="Roberts A."/>
            <person name="Saif S."/>
            <person name="Shea T."/>
            <person name="Shenoy N."/>
            <person name="Sisk P."/>
            <person name="Stolte C."/>
            <person name="Sykes S."/>
            <person name="White J."/>
            <person name="Yandava C."/>
            <person name="Haas B."/>
            <person name="Nusbaum C."/>
            <person name="Birren B."/>
        </authorList>
    </citation>
    <scope>NUCLEOTIDE SEQUENCE [LARGE SCALE GENOMIC DNA]</scope>
    <source>
        <strain evidence="7">ATCC 50818</strain>
    </source>
</reference>
<dbReference type="EMBL" id="GL832968">
    <property type="protein sequence ID" value="EGD74194.1"/>
    <property type="molecule type" value="Genomic_DNA"/>
</dbReference>
<dbReference type="Proteomes" id="UP000007799">
    <property type="component" value="Unassembled WGS sequence"/>
</dbReference>
<dbReference type="RefSeq" id="XP_004993094.1">
    <property type="nucleotide sequence ID" value="XM_004993037.1"/>
</dbReference>
<evidence type="ECO:0000256" key="1">
    <source>
        <dbReference type="ARBA" id="ARBA00004141"/>
    </source>
</evidence>
<gene>
    <name evidence="7" type="ORF">PTSG_06204</name>
</gene>
<evidence type="ECO:0000313" key="7">
    <source>
        <dbReference type="EMBL" id="EGD74194.1"/>
    </source>
</evidence>
<evidence type="ECO:0008006" key="9">
    <source>
        <dbReference type="Google" id="ProtNLM"/>
    </source>
</evidence>
<evidence type="ECO:0000256" key="4">
    <source>
        <dbReference type="ARBA" id="ARBA00023136"/>
    </source>
</evidence>
<dbReference type="InterPro" id="IPR018908">
    <property type="entry name" value="TMEM234"/>
</dbReference>
<feature type="transmembrane region" description="Helical" evidence="5">
    <location>
        <begin position="100"/>
        <end position="122"/>
    </location>
</feature>
<proteinExistence type="predicted"/>
<dbReference type="InParanoid" id="F2UC87"/>
<keyword evidence="2 5" id="KW-0812">Transmembrane</keyword>
<accession>F2UC87</accession>
<name>F2UC87_SALR5</name>
<feature type="chain" id="PRO_5005676006" description="Transmembrane protein" evidence="6">
    <location>
        <begin position="17"/>
        <end position="124"/>
    </location>
</feature>
<dbReference type="STRING" id="946362.F2UC87"/>
<keyword evidence="4 5" id="KW-0472">Membrane</keyword>
<dbReference type="PANTHER" id="PTHR28668">
    <property type="entry name" value="TRANSMEMBRANE PROTEIN 234"/>
    <property type="match status" value="1"/>
</dbReference>
<keyword evidence="3 5" id="KW-1133">Transmembrane helix</keyword>
<organism evidence="8">
    <name type="scientific">Salpingoeca rosetta (strain ATCC 50818 / BSB-021)</name>
    <dbReference type="NCBI Taxonomy" id="946362"/>
    <lineage>
        <taxon>Eukaryota</taxon>
        <taxon>Choanoflagellata</taxon>
        <taxon>Craspedida</taxon>
        <taxon>Salpingoecidae</taxon>
        <taxon>Salpingoeca</taxon>
    </lineage>
</organism>
<evidence type="ECO:0000256" key="6">
    <source>
        <dbReference type="SAM" id="SignalP"/>
    </source>
</evidence>
<dbReference type="GO" id="GO:0016020">
    <property type="term" value="C:membrane"/>
    <property type="evidence" value="ECO:0007669"/>
    <property type="project" value="UniProtKB-SubCell"/>
</dbReference>
<dbReference type="OrthoDB" id="43458at2759"/>
<dbReference type="GeneID" id="16073667"/>
<evidence type="ECO:0000313" key="8">
    <source>
        <dbReference type="Proteomes" id="UP000007799"/>
    </source>
</evidence>
<dbReference type="OMA" id="LGEWYAE"/>
<evidence type="ECO:0000256" key="2">
    <source>
        <dbReference type="ARBA" id="ARBA00022692"/>
    </source>
</evidence>
<feature type="signal peptide" evidence="6">
    <location>
        <begin position="1"/>
        <end position="16"/>
    </location>
</feature>
<evidence type="ECO:0000256" key="5">
    <source>
        <dbReference type="SAM" id="Phobius"/>
    </source>
</evidence>
<dbReference type="Pfam" id="PF10639">
    <property type="entry name" value="TMEM234"/>
    <property type="match status" value="1"/>
</dbReference>
<dbReference type="PANTHER" id="PTHR28668:SF1">
    <property type="entry name" value="TRANSMEMBRANE PROTEIN 234"/>
    <property type="match status" value="1"/>
</dbReference>
<dbReference type="eggNOG" id="KOG4831">
    <property type="taxonomic scope" value="Eukaryota"/>
</dbReference>
<dbReference type="AlphaFoldDB" id="F2UC87"/>
<dbReference type="FunCoup" id="F2UC87">
    <property type="interactions" value="132"/>
</dbReference>